<accession>I0EMY3</accession>
<sequence>MKPTLNILYILIFGLHIVFLFASSFSFKMGSLSHRVRLVDNNFLRIVTPTSLYVFLELCQDNSKKLTLKNFTPKSLDEIYQELNTKDLDTYLSHKVRGVGKKEISHVFYIVSESLSEYYFNKEFDSIGLMSGLKSLLKQENAYKMELFLQNASMTIKTLSTLMSGLIPFENVSLPRSSFLQGKKTFVTSIAPKMQELGFSTNLYYAGSSNWHNLGDFAKNQGFNHFYSYASMIDYAKKNYYPKPIENNYGLHDNILFDYILDNTYSSLKSFNLILSLSHHPTRNVNLKAFDVPTEKIERFFQNNKEQAQFFAHAYWYDKILSQFIQKARQKYPNALFIITGDHFDRNFSYPSKYPLKEHSSVPLIILSPFKLYNLKKVASHIDISPTIYELSAPYNFEYKSFGTPFYARSFFKQPFDFALGDEVVANTCMVASDNLIEEFKKSCNKTNASRALEKLNLIRALSFILFEKTP</sequence>
<evidence type="ECO:0000256" key="4">
    <source>
        <dbReference type="ARBA" id="ARBA00022989"/>
    </source>
</evidence>
<dbReference type="InterPro" id="IPR017850">
    <property type="entry name" value="Alkaline_phosphatase_core_sf"/>
</dbReference>
<keyword evidence="5 6" id="KW-0472">Membrane</keyword>
<dbReference type="STRING" id="182217.HCW_05185"/>
<dbReference type="KEGG" id="hce:HCW_05185"/>
<keyword evidence="3 6" id="KW-0812">Transmembrane</keyword>
<dbReference type="RefSeq" id="WP_014661172.1">
    <property type="nucleotide sequence ID" value="NC_017737.1"/>
</dbReference>
<proteinExistence type="predicted"/>
<dbReference type="EMBL" id="CP003479">
    <property type="protein sequence ID" value="AFI04302.1"/>
    <property type="molecule type" value="Genomic_DNA"/>
</dbReference>
<dbReference type="GO" id="GO:0005886">
    <property type="term" value="C:plasma membrane"/>
    <property type="evidence" value="ECO:0007669"/>
    <property type="project" value="UniProtKB-SubCell"/>
</dbReference>
<dbReference type="InterPro" id="IPR000917">
    <property type="entry name" value="Sulfatase_N"/>
</dbReference>
<keyword evidence="4 6" id="KW-1133">Transmembrane helix</keyword>
<dbReference type="Proteomes" id="UP000005010">
    <property type="component" value="Chromosome"/>
</dbReference>
<keyword evidence="2" id="KW-1003">Cell membrane</keyword>
<reference evidence="9" key="1">
    <citation type="submission" date="2012-04" db="EMBL/GenBank/DDBJ databases">
        <title>Complete genome sequence of Helicobacter cetorum strain MIT 00-7128.</title>
        <authorList>
            <person name="Kersulyte D."/>
            <person name="Berg D.E."/>
        </authorList>
    </citation>
    <scope>NUCLEOTIDE SEQUENCE [LARGE SCALE GENOMIC DNA]</scope>
    <source>
        <strain evidence="9">MIT 00-7128</strain>
    </source>
</reference>
<evidence type="ECO:0000256" key="6">
    <source>
        <dbReference type="SAM" id="Phobius"/>
    </source>
</evidence>
<evidence type="ECO:0000259" key="7">
    <source>
        <dbReference type="Pfam" id="PF00884"/>
    </source>
</evidence>
<feature type="domain" description="Sulfatase N-terminal" evidence="7">
    <location>
        <begin position="106"/>
        <end position="391"/>
    </location>
</feature>
<dbReference type="CDD" id="cd16015">
    <property type="entry name" value="LTA_synthase"/>
    <property type="match status" value="1"/>
</dbReference>
<dbReference type="Pfam" id="PF00884">
    <property type="entry name" value="Sulfatase"/>
    <property type="match status" value="1"/>
</dbReference>
<dbReference type="AlphaFoldDB" id="I0EMY3"/>
<gene>
    <name evidence="8" type="ordered locus">HCW_05185</name>
</gene>
<evidence type="ECO:0000256" key="1">
    <source>
        <dbReference type="ARBA" id="ARBA00004651"/>
    </source>
</evidence>
<dbReference type="eggNOG" id="COG1368">
    <property type="taxonomic scope" value="Bacteria"/>
</dbReference>
<dbReference type="PATRIC" id="fig|182217.3.peg.1102"/>
<name>I0EMY3_HELC0</name>
<keyword evidence="9" id="KW-1185">Reference proteome</keyword>
<evidence type="ECO:0000313" key="9">
    <source>
        <dbReference type="Proteomes" id="UP000005010"/>
    </source>
</evidence>
<protein>
    <recommendedName>
        <fullName evidence="7">Sulfatase N-terminal domain-containing protein</fullName>
    </recommendedName>
</protein>
<evidence type="ECO:0000256" key="3">
    <source>
        <dbReference type="ARBA" id="ARBA00022692"/>
    </source>
</evidence>
<evidence type="ECO:0000256" key="5">
    <source>
        <dbReference type="ARBA" id="ARBA00023136"/>
    </source>
</evidence>
<organism evidence="8 9">
    <name type="scientific">Helicobacter cetorum (strain ATCC BAA-429 / MIT 00-7128)</name>
    <dbReference type="NCBI Taxonomy" id="182217"/>
    <lineage>
        <taxon>Bacteria</taxon>
        <taxon>Pseudomonadati</taxon>
        <taxon>Campylobacterota</taxon>
        <taxon>Epsilonproteobacteria</taxon>
        <taxon>Campylobacterales</taxon>
        <taxon>Helicobacteraceae</taxon>
        <taxon>Helicobacter</taxon>
    </lineage>
</organism>
<dbReference type="PANTHER" id="PTHR47371:SF3">
    <property type="entry name" value="PHOSPHOGLYCEROL TRANSFERASE I"/>
    <property type="match status" value="1"/>
</dbReference>
<feature type="transmembrane region" description="Helical" evidence="6">
    <location>
        <begin position="6"/>
        <end position="27"/>
    </location>
</feature>
<dbReference type="Gene3D" id="3.40.720.10">
    <property type="entry name" value="Alkaline Phosphatase, subunit A"/>
    <property type="match status" value="1"/>
</dbReference>
<comment type="subcellular location">
    <subcellularLocation>
        <location evidence="1">Cell membrane</location>
        <topology evidence="1">Multi-pass membrane protein</topology>
    </subcellularLocation>
</comment>
<evidence type="ECO:0000313" key="8">
    <source>
        <dbReference type="EMBL" id="AFI04302.1"/>
    </source>
</evidence>
<evidence type="ECO:0000256" key="2">
    <source>
        <dbReference type="ARBA" id="ARBA00022475"/>
    </source>
</evidence>
<dbReference type="HOGENOM" id="CLU_027564_0_0_7"/>
<dbReference type="SUPFAM" id="SSF53649">
    <property type="entry name" value="Alkaline phosphatase-like"/>
    <property type="match status" value="1"/>
</dbReference>
<dbReference type="PANTHER" id="PTHR47371">
    <property type="entry name" value="LIPOTEICHOIC ACID SYNTHASE"/>
    <property type="match status" value="1"/>
</dbReference>
<dbReference type="InterPro" id="IPR050448">
    <property type="entry name" value="OpgB/LTA_synthase_biosynth"/>
</dbReference>